<feature type="non-terminal residue" evidence="9">
    <location>
        <position position="1"/>
    </location>
</feature>
<dbReference type="PROSITE" id="PS50157">
    <property type="entry name" value="ZINC_FINGER_C2H2_2"/>
    <property type="match status" value="10"/>
</dbReference>
<dbReference type="FunFam" id="3.30.160.60:FF:002343">
    <property type="entry name" value="Zinc finger protein 33A"/>
    <property type="match status" value="1"/>
</dbReference>
<dbReference type="EMBL" id="OC867568">
    <property type="protein sequence ID" value="CAD7633586.1"/>
    <property type="molecule type" value="Genomic_DNA"/>
</dbReference>
<dbReference type="FunFam" id="3.30.160.60:FF:000125">
    <property type="entry name" value="Putative zinc finger protein 143"/>
    <property type="match status" value="1"/>
</dbReference>
<keyword evidence="4 7" id="KW-0863">Zinc-finger</keyword>
<evidence type="ECO:0000313" key="9">
    <source>
        <dbReference type="EMBL" id="CAD7633586.1"/>
    </source>
</evidence>
<dbReference type="InterPro" id="IPR013087">
    <property type="entry name" value="Znf_C2H2_type"/>
</dbReference>
<accession>A0A7R9L2F9</accession>
<evidence type="ECO:0000256" key="6">
    <source>
        <dbReference type="ARBA" id="ARBA00023242"/>
    </source>
</evidence>
<dbReference type="GO" id="GO:0000978">
    <property type="term" value="F:RNA polymerase II cis-regulatory region sequence-specific DNA binding"/>
    <property type="evidence" value="ECO:0007669"/>
    <property type="project" value="TreeGrafter"/>
</dbReference>
<dbReference type="SUPFAM" id="SSF57667">
    <property type="entry name" value="beta-beta-alpha zinc fingers"/>
    <property type="match status" value="6"/>
</dbReference>
<keyword evidence="10" id="KW-1185">Reference proteome</keyword>
<evidence type="ECO:0000256" key="2">
    <source>
        <dbReference type="ARBA" id="ARBA00022723"/>
    </source>
</evidence>
<dbReference type="GO" id="GO:0003700">
    <property type="term" value="F:DNA-binding transcription factor activity"/>
    <property type="evidence" value="ECO:0007669"/>
    <property type="project" value="TreeGrafter"/>
</dbReference>
<dbReference type="EMBL" id="CAJPIZ010012993">
    <property type="protein sequence ID" value="CAG2114016.1"/>
    <property type="molecule type" value="Genomic_DNA"/>
</dbReference>
<feature type="domain" description="C2H2-type" evidence="8">
    <location>
        <begin position="280"/>
        <end position="307"/>
    </location>
</feature>
<dbReference type="PROSITE" id="PS00028">
    <property type="entry name" value="ZINC_FINGER_C2H2_1"/>
    <property type="match status" value="9"/>
</dbReference>
<dbReference type="GO" id="GO:0005634">
    <property type="term" value="C:nucleus"/>
    <property type="evidence" value="ECO:0007669"/>
    <property type="project" value="UniProtKB-SubCell"/>
</dbReference>
<evidence type="ECO:0000256" key="4">
    <source>
        <dbReference type="ARBA" id="ARBA00022771"/>
    </source>
</evidence>
<keyword evidence="3" id="KW-0677">Repeat</keyword>
<proteinExistence type="predicted"/>
<feature type="domain" description="C2H2-type" evidence="8">
    <location>
        <begin position="429"/>
        <end position="458"/>
    </location>
</feature>
<dbReference type="Pfam" id="PF00096">
    <property type="entry name" value="zf-C2H2"/>
    <property type="match status" value="5"/>
</dbReference>
<feature type="domain" description="C2H2-type" evidence="8">
    <location>
        <begin position="311"/>
        <end position="340"/>
    </location>
</feature>
<evidence type="ECO:0000256" key="5">
    <source>
        <dbReference type="ARBA" id="ARBA00022833"/>
    </source>
</evidence>
<feature type="domain" description="C2H2-type" evidence="8">
    <location>
        <begin position="113"/>
        <end position="143"/>
    </location>
</feature>
<feature type="domain" description="C2H2-type" evidence="8">
    <location>
        <begin position="401"/>
        <end position="425"/>
    </location>
</feature>
<keyword evidence="2" id="KW-0479">Metal-binding</keyword>
<dbReference type="PANTHER" id="PTHR24390">
    <property type="entry name" value="ZINC FINGER PROTEIN"/>
    <property type="match status" value="1"/>
</dbReference>
<dbReference type="InterPro" id="IPR036236">
    <property type="entry name" value="Znf_C2H2_sf"/>
</dbReference>
<evidence type="ECO:0000313" key="10">
    <source>
        <dbReference type="Proteomes" id="UP000759131"/>
    </source>
</evidence>
<dbReference type="SMART" id="SM00355">
    <property type="entry name" value="ZnF_C2H2"/>
    <property type="match status" value="11"/>
</dbReference>
<dbReference type="Proteomes" id="UP000759131">
    <property type="component" value="Unassembled WGS sequence"/>
</dbReference>
<evidence type="ECO:0000256" key="7">
    <source>
        <dbReference type="PROSITE-ProRule" id="PRU00042"/>
    </source>
</evidence>
<sequence length="488" mass="55885">DNQLLIDSLEKDYNTIITDGCAQHSTQTTTTHNCEHISGEGGSVNSNEANHVIVNDAAEEVVNNSHTNCDNSETVSDRLGVRVKRVKASGGREMITKPPKTVRSAEKSRTRKHVCDWMGCERSYPTAALLADHRRRQHTTDRPYGPCVECGQRFATSDAVRKHRLKHRLVKKFVCDYDGCDFGANIDNHMTAHRLTHEWTHTTDTALVTDNQNNGPKSTYAQIMILEGVGIRKDSDSNTSAPKRQSNKYGCDWLGCGLTYATTHQLLAHVRRSHTGDRPFKCHECHKQFPMESELKTHRRIHVTASMAKRFRCDYNGCAFETRHKTNLIEHKRRHLNIRDFGCEVFGCAKSFVTRRHLKEHMLSHSDVRPYRCDWPGCESAFKRDRELDSHRRTHTGVREFMCPHDGCGKSFVNRNNLNSHRNQHKLPYVCVWPACDHRFADKRGLRAHNNTHEGIRPFKCLSSACDKCFVSKPLLNQHMKVVHKTSR</sequence>
<reference evidence="9" key="1">
    <citation type="submission" date="2020-11" db="EMBL/GenBank/DDBJ databases">
        <authorList>
            <person name="Tran Van P."/>
        </authorList>
    </citation>
    <scope>NUCLEOTIDE SEQUENCE</scope>
</reference>
<protein>
    <recommendedName>
        <fullName evidence="8">C2H2-type domain-containing protein</fullName>
    </recommendedName>
</protein>
<gene>
    <name evidence="9" type="ORF">OSB1V03_LOCUS13983</name>
</gene>
<comment type="subcellular location">
    <subcellularLocation>
        <location evidence="1">Nucleus</location>
    </subcellularLocation>
</comment>
<feature type="domain" description="C2H2-type" evidence="8">
    <location>
        <begin position="459"/>
        <end position="488"/>
    </location>
</feature>
<feature type="domain" description="C2H2-type" evidence="8">
    <location>
        <begin position="249"/>
        <end position="279"/>
    </location>
</feature>
<feature type="domain" description="C2H2-type" evidence="8">
    <location>
        <begin position="341"/>
        <end position="370"/>
    </location>
</feature>
<evidence type="ECO:0000259" key="8">
    <source>
        <dbReference type="PROSITE" id="PS50157"/>
    </source>
</evidence>
<dbReference type="OrthoDB" id="6407147at2759"/>
<feature type="domain" description="C2H2-type" evidence="8">
    <location>
        <begin position="371"/>
        <end position="400"/>
    </location>
</feature>
<feature type="domain" description="C2H2-type" evidence="8">
    <location>
        <begin position="145"/>
        <end position="172"/>
    </location>
</feature>
<dbReference type="GO" id="GO:0006357">
    <property type="term" value="P:regulation of transcription by RNA polymerase II"/>
    <property type="evidence" value="ECO:0007669"/>
    <property type="project" value="TreeGrafter"/>
</dbReference>
<name>A0A7R9L2F9_9ACAR</name>
<evidence type="ECO:0000256" key="1">
    <source>
        <dbReference type="ARBA" id="ARBA00004123"/>
    </source>
</evidence>
<dbReference type="GO" id="GO:0008270">
    <property type="term" value="F:zinc ion binding"/>
    <property type="evidence" value="ECO:0007669"/>
    <property type="project" value="UniProtKB-KW"/>
</dbReference>
<evidence type="ECO:0000256" key="3">
    <source>
        <dbReference type="ARBA" id="ARBA00022737"/>
    </source>
</evidence>
<keyword evidence="6" id="KW-0539">Nucleus</keyword>
<organism evidence="9">
    <name type="scientific">Medioppia subpectinata</name>
    <dbReference type="NCBI Taxonomy" id="1979941"/>
    <lineage>
        <taxon>Eukaryota</taxon>
        <taxon>Metazoa</taxon>
        <taxon>Ecdysozoa</taxon>
        <taxon>Arthropoda</taxon>
        <taxon>Chelicerata</taxon>
        <taxon>Arachnida</taxon>
        <taxon>Acari</taxon>
        <taxon>Acariformes</taxon>
        <taxon>Sarcoptiformes</taxon>
        <taxon>Oribatida</taxon>
        <taxon>Brachypylina</taxon>
        <taxon>Oppioidea</taxon>
        <taxon>Oppiidae</taxon>
        <taxon>Medioppia</taxon>
    </lineage>
</organism>
<dbReference type="Gene3D" id="3.30.160.60">
    <property type="entry name" value="Classic Zinc Finger"/>
    <property type="match status" value="8"/>
</dbReference>
<dbReference type="AlphaFoldDB" id="A0A7R9L2F9"/>
<keyword evidence="5" id="KW-0862">Zinc</keyword>
<dbReference type="PANTHER" id="PTHR24390:SF79">
    <property type="entry name" value="ASPARAGINE-RICH ZINC FINGER PROTEIN AZF1"/>
    <property type="match status" value="1"/>
</dbReference>